<dbReference type="EMBL" id="JAKOGI010000015">
    <property type="protein sequence ID" value="KAJ8450419.1"/>
    <property type="molecule type" value="Genomic_DNA"/>
</dbReference>
<sequence>MNPQGFPHPPTNRREIQLQGPRPAPLRISKDSHKIKKPPIAPKPHAPPHAPQAHAATQPLIIYSVSPKPIYVDASNFMSIVQQLTGRGSDSDPTASQPSAPVSPAARMAVIERTSPRGRRDDRRSVDMGVEMGMGMGDQYELLEGLDTVVDVGAQTQMPGILSPAPANLPAISPGMFSPAAEGQTLFGLSDFMMSPFMGNSSSFLLPSPSSMFFSAAPVVSPTPSPGGLNFGWNVGIVVTLEGVTIEAKEGRQLQAL</sequence>
<reference evidence="3" key="1">
    <citation type="submission" date="2022-04" db="EMBL/GenBank/DDBJ databases">
        <title>Carnegiea gigantea Genome sequencing and assembly v2.</title>
        <authorList>
            <person name="Copetti D."/>
            <person name="Sanderson M.J."/>
            <person name="Burquez A."/>
            <person name="Wojciechowski M.F."/>
        </authorList>
    </citation>
    <scope>NUCLEOTIDE SEQUENCE</scope>
    <source>
        <strain evidence="3">SGP5-SGP5p</strain>
        <tissue evidence="3">Aerial part</tissue>
    </source>
</reference>
<evidence type="ECO:0000313" key="3">
    <source>
        <dbReference type="EMBL" id="KAJ8450419.1"/>
    </source>
</evidence>
<feature type="compositionally biased region" description="Pro residues" evidence="1">
    <location>
        <begin position="1"/>
        <end position="10"/>
    </location>
</feature>
<feature type="region of interest" description="Disordered" evidence="1">
    <location>
        <begin position="1"/>
        <end position="54"/>
    </location>
</feature>
<evidence type="ECO:0000259" key="2">
    <source>
        <dbReference type="Pfam" id="PF05678"/>
    </source>
</evidence>
<feature type="compositionally biased region" description="Pro residues" evidence="1">
    <location>
        <begin position="39"/>
        <end position="50"/>
    </location>
</feature>
<dbReference type="Pfam" id="PF05678">
    <property type="entry name" value="VQ"/>
    <property type="match status" value="1"/>
</dbReference>
<gene>
    <name evidence="3" type="ORF">Cgig2_002104</name>
</gene>
<evidence type="ECO:0000256" key="1">
    <source>
        <dbReference type="SAM" id="MobiDB-lite"/>
    </source>
</evidence>
<dbReference type="InterPro" id="IPR008889">
    <property type="entry name" value="VQ"/>
</dbReference>
<feature type="domain" description="VQ" evidence="2">
    <location>
        <begin position="66"/>
        <end position="90"/>
    </location>
</feature>
<name>A0A9Q1QQH3_9CARY</name>
<feature type="region of interest" description="Disordered" evidence="1">
    <location>
        <begin position="84"/>
        <end position="125"/>
    </location>
</feature>
<dbReference type="OrthoDB" id="1518325at2759"/>
<dbReference type="AlphaFoldDB" id="A0A9Q1QQH3"/>
<evidence type="ECO:0000313" key="4">
    <source>
        <dbReference type="Proteomes" id="UP001153076"/>
    </source>
</evidence>
<organism evidence="3 4">
    <name type="scientific">Carnegiea gigantea</name>
    <dbReference type="NCBI Taxonomy" id="171969"/>
    <lineage>
        <taxon>Eukaryota</taxon>
        <taxon>Viridiplantae</taxon>
        <taxon>Streptophyta</taxon>
        <taxon>Embryophyta</taxon>
        <taxon>Tracheophyta</taxon>
        <taxon>Spermatophyta</taxon>
        <taxon>Magnoliopsida</taxon>
        <taxon>eudicotyledons</taxon>
        <taxon>Gunneridae</taxon>
        <taxon>Pentapetalae</taxon>
        <taxon>Caryophyllales</taxon>
        <taxon>Cactineae</taxon>
        <taxon>Cactaceae</taxon>
        <taxon>Cactoideae</taxon>
        <taxon>Echinocereeae</taxon>
        <taxon>Carnegiea</taxon>
    </lineage>
</organism>
<proteinExistence type="predicted"/>
<protein>
    <recommendedName>
        <fullName evidence="2">VQ domain-containing protein</fullName>
    </recommendedName>
</protein>
<dbReference type="InterPro" id="IPR039607">
    <property type="entry name" value="VQ_8/17/18/20/21/25"/>
</dbReference>
<feature type="compositionally biased region" description="Basic and acidic residues" evidence="1">
    <location>
        <begin position="114"/>
        <end position="125"/>
    </location>
</feature>
<accession>A0A9Q1QQH3</accession>
<dbReference type="GO" id="GO:0005634">
    <property type="term" value="C:nucleus"/>
    <property type="evidence" value="ECO:0007669"/>
    <property type="project" value="TreeGrafter"/>
</dbReference>
<comment type="caution">
    <text evidence="3">The sequence shown here is derived from an EMBL/GenBank/DDBJ whole genome shotgun (WGS) entry which is preliminary data.</text>
</comment>
<dbReference type="PANTHER" id="PTHR33143">
    <property type="entry name" value="F16F4.1 PROTEIN-RELATED"/>
    <property type="match status" value="1"/>
</dbReference>
<feature type="compositionally biased region" description="Low complexity" evidence="1">
    <location>
        <begin position="93"/>
        <end position="106"/>
    </location>
</feature>
<dbReference type="Proteomes" id="UP001153076">
    <property type="component" value="Unassembled WGS sequence"/>
</dbReference>
<keyword evidence="4" id="KW-1185">Reference proteome</keyword>
<dbReference type="PANTHER" id="PTHR33143:SF50">
    <property type="entry name" value="PROTEIN MKS1"/>
    <property type="match status" value="1"/>
</dbReference>